<sequence>MDFKNNYIDKIGEVKMRKVLDSVMYEEPITFSCENEKGVYFIATMINQEENEEVWFFIPVEYDELLKIENKVENSEFNILYYFLNSIDDKKIYQVCLYPDGSSSSECINISLGTSVDFPF</sequence>
<organism evidence="2 3">
    <name type="scientific">Caloramator proteoclasticus DSM 10124</name>
    <dbReference type="NCBI Taxonomy" id="1121262"/>
    <lineage>
        <taxon>Bacteria</taxon>
        <taxon>Bacillati</taxon>
        <taxon>Bacillota</taxon>
        <taxon>Clostridia</taxon>
        <taxon>Eubacteriales</taxon>
        <taxon>Clostridiaceae</taxon>
        <taxon>Caloramator</taxon>
    </lineage>
</organism>
<protein>
    <recommendedName>
        <fullName evidence="1">DUF6575 domain-containing protein</fullName>
    </recommendedName>
</protein>
<dbReference type="EMBL" id="FQVG01000003">
    <property type="protein sequence ID" value="SHE39728.1"/>
    <property type="molecule type" value="Genomic_DNA"/>
</dbReference>
<dbReference type="AlphaFoldDB" id="A0A1M4T604"/>
<dbReference type="Proteomes" id="UP000184423">
    <property type="component" value="Unassembled WGS sequence"/>
</dbReference>
<name>A0A1M4T604_9CLOT</name>
<keyword evidence="3" id="KW-1185">Reference proteome</keyword>
<evidence type="ECO:0000259" key="1">
    <source>
        <dbReference type="Pfam" id="PF20215"/>
    </source>
</evidence>
<dbReference type="RefSeq" id="WP_073247723.1">
    <property type="nucleotide sequence ID" value="NZ_FQVG01000003.1"/>
</dbReference>
<dbReference type="Pfam" id="PF20215">
    <property type="entry name" value="DUF6575"/>
    <property type="match status" value="1"/>
</dbReference>
<proteinExistence type="predicted"/>
<evidence type="ECO:0000313" key="2">
    <source>
        <dbReference type="EMBL" id="SHE39728.1"/>
    </source>
</evidence>
<reference evidence="3" key="1">
    <citation type="submission" date="2016-11" db="EMBL/GenBank/DDBJ databases">
        <authorList>
            <person name="Varghese N."/>
            <person name="Submissions S."/>
        </authorList>
    </citation>
    <scope>NUCLEOTIDE SEQUENCE [LARGE SCALE GENOMIC DNA]</scope>
    <source>
        <strain evidence="3">DSM 10124</strain>
    </source>
</reference>
<evidence type="ECO:0000313" key="3">
    <source>
        <dbReference type="Proteomes" id="UP000184423"/>
    </source>
</evidence>
<dbReference type="InterPro" id="IPR046482">
    <property type="entry name" value="DUF6575"/>
</dbReference>
<gene>
    <name evidence="2" type="ORF">SAMN02746091_00321</name>
</gene>
<accession>A0A1M4T604</accession>
<feature type="domain" description="DUF6575" evidence="1">
    <location>
        <begin position="11"/>
        <end position="100"/>
    </location>
</feature>